<feature type="non-terminal residue" evidence="8">
    <location>
        <position position="1"/>
    </location>
</feature>
<feature type="region of interest" description="Disordered" evidence="7">
    <location>
        <begin position="1"/>
        <end position="22"/>
    </location>
</feature>
<dbReference type="Pfam" id="PF10231">
    <property type="entry name" value="COA8"/>
    <property type="match status" value="1"/>
</dbReference>
<keyword evidence="6" id="KW-0472">Membrane</keyword>
<evidence type="ECO:0000256" key="4">
    <source>
        <dbReference type="ARBA" id="ARBA00022946"/>
    </source>
</evidence>
<keyword evidence="9" id="KW-1185">Reference proteome</keyword>
<comment type="similarity">
    <text evidence="2">Belongs to the COA8 family.</text>
</comment>
<evidence type="ECO:0000256" key="6">
    <source>
        <dbReference type="ARBA" id="ARBA00023136"/>
    </source>
</evidence>
<feature type="compositionally biased region" description="Polar residues" evidence="7">
    <location>
        <begin position="1"/>
        <end position="11"/>
    </location>
</feature>
<comment type="caution">
    <text evidence="8">The sequence shown here is derived from an EMBL/GenBank/DDBJ whole genome shotgun (WGS) entry which is preliminary data.</text>
</comment>
<dbReference type="GO" id="GO:0005743">
    <property type="term" value="C:mitochondrial inner membrane"/>
    <property type="evidence" value="ECO:0007669"/>
    <property type="project" value="UniProtKB-SubCell"/>
</dbReference>
<feature type="non-terminal residue" evidence="8">
    <location>
        <position position="159"/>
    </location>
</feature>
<dbReference type="PANTHER" id="PTHR31107">
    <property type="entry name" value="APOPTOGENIC PROTEIN 1, MITOCHONDRIAL"/>
    <property type="match status" value="1"/>
</dbReference>
<name>A0A4Y7TR38_COPMI</name>
<organism evidence="8 9">
    <name type="scientific">Coprinellus micaceus</name>
    <name type="common">Glistening ink-cap mushroom</name>
    <name type="synonym">Coprinus micaceus</name>
    <dbReference type="NCBI Taxonomy" id="71717"/>
    <lineage>
        <taxon>Eukaryota</taxon>
        <taxon>Fungi</taxon>
        <taxon>Dikarya</taxon>
        <taxon>Basidiomycota</taxon>
        <taxon>Agaricomycotina</taxon>
        <taxon>Agaricomycetes</taxon>
        <taxon>Agaricomycetidae</taxon>
        <taxon>Agaricales</taxon>
        <taxon>Agaricineae</taxon>
        <taxon>Psathyrellaceae</taxon>
        <taxon>Coprinellus</taxon>
    </lineage>
</organism>
<evidence type="ECO:0000256" key="3">
    <source>
        <dbReference type="ARBA" id="ARBA00022792"/>
    </source>
</evidence>
<dbReference type="GO" id="GO:0097193">
    <property type="term" value="P:intrinsic apoptotic signaling pathway"/>
    <property type="evidence" value="ECO:0007669"/>
    <property type="project" value="InterPro"/>
</dbReference>
<dbReference type="InterPro" id="IPR018796">
    <property type="entry name" value="COA8"/>
</dbReference>
<protein>
    <submittedName>
        <fullName evidence="8">Uncharacterized protein</fullName>
    </submittedName>
</protein>
<evidence type="ECO:0000256" key="5">
    <source>
        <dbReference type="ARBA" id="ARBA00023128"/>
    </source>
</evidence>
<dbReference type="Proteomes" id="UP000298030">
    <property type="component" value="Unassembled WGS sequence"/>
</dbReference>
<evidence type="ECO:0000256" key="1">
    <source>
        <dbReference type="ARBA" id="ARBA00004443"/>
    </source>
</evidence>
<keyword evidence="4" id="KW-0809">Transit peptide</keyword>
<keyword evidence="3" id="KW-0999">Mitochondrion inner membrane</keyword>
<proteinExistence type="inferred from homology"/>
<sequence>RHVQRLHTSAVRSDRVAPPHPISHMRPIIYDDAPAAASPPALLRHPYSLSEFQDATDRPVNLELQFKLQRQQLDAFHHNFWLDNNVRYYAAKETILTSLPESATPLDRENAISEFNTNWYNQEKERVDIYTAEWRKRNAALLRLGAKVEVQKLTFRVSR</sequence>
<comment type="subcellular location">
    <subcellularLocation>
        <location evidence="1">Mitochondrion inner membrane</location>
        <topology evidence="1">Peripheral membrane protein</topology>
        <orientation evidence="1">Matrix side</orientation>
    </subcellularLocation>
</comment>
<evidence type="ECO:0000313" key="9">
    <source>
        <dbReference type="Proteomes" id="UP000298030"/>
    </source>
</evidence>
<dbReference type="PANTHER" id="PTHR31107:SF2">
    <property type="entry name" value="CYTOCHROME C OXIDASE ASSEMBLY FACTOR 8"/>
    <property type="match status" value="1"/>
</dbReference>
<evidence type="ECO:0000313" key="8">
    <source>
        <dbReference type="EMBL" id="TEB36358.1"/>
    </source>
</evidence>
<evidence type="ECO:0000256" key="7">
    <source>
        <dbReference type="SAM" id="MobiDB-lite"/>
    </source>
</evidence>
<keyword evidence="5" id="KW-0496">Mitochondrion</keyword>
<reference evidence="8 9" key="1">
    <citation type="journal article" date="2019" name="Nat. Ecol. Evol.">
        <title>Megaphylogeny resolves global patterns of mushroom evolution.</title>
        <authorList>
            <person name="Varga T."/>
            <person name="Krizsan K."/>
            <person name="Foldi C."/>
            <person name="Dima B."/>
            <person name="Sanchez-Garcia M."/>
            <person name="Sanchez-Ramirez S."/>
            <person name="Szollosi G.J."/>
            <person name="Szarkandi J.G."/>
            <person name="Papp V."/>
            <person name="Albert L."/>
            <person name="Andreopoulos W."/>
            <person name="Angelini C."/>
            <person name="Antonin V."/>
            <person name="Barry K.W."/>
            <person name="Bougher N.L."/>
            <person name="Buchanan P."/>
            <person name="Buyck B."/>
            <person name="Bense V."/>
            <person name="Catcheside P."/>
            <person name="Chovatia M."/>
            <person name="Cooper J."/>
            <person name="Damon W."/>
            <person name="Desjardin D."/>
            <person name="Finy P."/>
            <person name="Geml J."/>
            <person name="Haridas S."/>
            <person name="Hughes K."/>
            <person name="Justo A."/>
            <person name="Karasinski D."/>
            <person name="Kautmanova I."/>
            <person name="Kiss B."/>
            <person name="Kocsube S."/>
            <person name="Kotiranta H."/>
            <person name="LaButti K.M."/>
            <person name="Lechner B.E."/>
            <person name="Liimatainen K."/>
            <person name="Lipzen A."/>
            <person name="Lukacs Z."/>
            <person name="Mihaltcheva S."/>
            <person name="Morgado L.N."/>
            <person name="Niskanen T."/>
            <person name="Noordeloos M.E."/>
            <person name="Ohm R.A."/>
            <person name="Ortiz-Santana B."/>
            <person name="Ovrebo C."/>
            <person name="Racz N."/>
            <person name="Riley R."/>
            <person name="Savchenko A."/>
            <person name="Shiryaev A."/>
            <person name="Soop K."/>
            <person name="Spirin V."/>
            <person name="Szebenyi C."/>
            <person name="Tomsovsky M."/>
            <person name="Tulloss R.E."/>
            <person name="Uehling J."/>
            <person name="Grigoriev I.V."/>
            <person name="Vagvolgyi C."/>
            <person name="Papp T."/>
            <person name="Martin F.M."/>
            <person name="Miettinen O."/>
            <person name="Hibbett D.S."/>
            <person name="Nagy L.G."/>
        </authorList>
    </citation>
    <scope>NUCLEOTIDE SEQUENCE [LARGE SCALE GENOMIC DNA]</scope>
    <source>
        <strain evidence="8 9">FP101781</strain>
    </source>
</reference>
<dbReference type="AlphaFoldDB" id="A0A4Y7TR38"/>
<dbReference type="EMBL" id="QPFP01000006">
    <property type="protein sequence ID" value="TEB36358.1"/>
    <property type="molecule type" value="Genomic_DNA"/>
</dbReference>
<accession>A0A4Y7TR38</accession>
<gene>
    <name evidence="8" type="ORF">FA13DRAFT_1613136</name>
</gene>
<dbReference type="OrthoDB" id="6246201at2759"/>
<evidence type="ECO:0000256" key="2">
    <source>
        <dbReference type="ARBA" id="ARBA00005453"/>
    </source>
</evidence>